<feature type="transmembrane region" description="Helical" evidence="1">
    <location>
        <begin position="118"/>
        <end position="134"/>
    </location>
</feature>
<keyword evidence="1" id="KW-0812">Transmembrane</keyword>
<keyword evidence="1" id="KW-0472">Membrane</keyword>
<comment type="caution">
    <text evidence="2">The sequence shown here is derived from an EMBL/GenBank/DDBJ whole genome shotgun (WGS) entry which is preliminary data.</text>
</comment>
<feature type="transmembrane region" description="Helical" evidence="1">
    <location>
        <begin position="242"/>
        <end position="263"/>
    </location>
</feature>
<evidence type="ECO:0000313" key="3">
    <source>
        <dbReference type="Proteomes" id="UP001597212"/>
    </source>
</evidence>
<name>A0ABW4CWU9_9LACO</name>
<accession>A0ABW4CWU9</accession>
<dbReference type="EMBL" id="JBHTOK010000051">
    <property type="protein sequence ID" value="MFD1440925.1"/>
    <property type="molecule type" value="Genomic_DNA"/>
</dbReference>
<feature type="transmembrane region" description="Helical" evidence="1">
    <location>
        <begin position="312"/>
        <end position="332"/>
    </location>
</feature>
<feature type="transmembrane region" description="Helical" evidence="1">
    <location>
        <begin position="6"/>
        <end position="28"/>
    </location>
</feature>
<proteinExistence type="predicted"/>
<keyword evidence="1" id="KW-1133">Transmembrane helix</keyword>
<organism evidence="2 3">
    <name type="scientific">Lacticaseibacillus hegangensis</name>
    <dbReference type="NCBI Taxonomy" id="2486010"/>
    <lineage>
        <taxon>Bacteria</taxon>
        <taxon>Bacillati</taxon>
        <taxon>Bacillota</taxon>
        <taxon>Bacilli</taxon>
        <taxon>Lactobacillales</taxon>
        <taxon>Lactobacillaceae</taxon>
        <taxon>Lacticaseibacillus</taxon>
    </lineage>
</organism>
<evidence type="ECO:0000313" key="2">
    <source>
        <dbReference type="EMBL" id="MFD1440925.1"/>
    </source>
</evidence>
<feature type="transmembrane region" description="Helical" evidence="1">
    <location>
        <begin position="193"/>
        <end position="221"/>
    </location>
</feature>
<reference evidence="3" key="1">
    <citation type="journal article" date="2019" name="Int. J. Syst. Evol. Microbiol.">
        <title>The Global Catalogue of Microorganisms (GCM) 10K type strain sequencing project: providing services to taxonomists for standard genome sequencing and annotation.</title>
        <authorList>
            <consortium name="The Broad Institute Genomics Platform"/>
            <consortium name="The Broad Institute Genome Sequencing Center for Infectious Disease"/>
            <person name="Wu L."/>
            <person name="Ma J."/>
        </authorList>
    </citation>
    <scope>NUCLEOTIDE SEQUENCE [LARGE SCALE GENOMIC DNA]</scope>
    <source>
        <strain evidence="3">CCM 8912</strain>
    </source>
</reference>
<evidence type="ECO:0008006" key="4">
    <source>
        <dbReference type="Google" id="ProtNLM"/>
    </source>
</evidence>
<feature type="transmembrane region" description="Helical" evidence="1">
    <location>
        <begin position="140"/>
        <end position="157"/>
    </location>
</feature>
<protein>
    <recommendedName>
        <fullName evidence="4">Glycosyltransferase RgtA/B/C/D-like domain-containing protein</fullName>
    </recommendedName>
</protein>
<feature type="transmembrane region" description="Helical" evidence="1">
    <location>
        <begin position="164"/>
        <end position="181"/>
    </location>
</feature>
<feature type="transmembrane region" description="Helical" evidence="1">
    <location>
        <begin position="344"/>
        <end position="362"/>
    </location>
</feature>
<evidence type="ECO:0000256" key="1">
    <source>
        <dbReference type="SAM" id="Phobius"/>
    </source>
</evidence>
<sequence length="400" mass="45625">MKHQVLRNVGIYVALIVGLFVALVIVYVPSNGRINAHMPSTEKVWQIEGTYPVLNTRDAGSRLDSFTDRIMISETVKSHNNPVYSAMDSNGYARYWHGYLLWLRPLLMFMSYGSVRELYAVIVLLLVVLNAYMIAKRLDLFAAVAFGIAFAFQRVFAISINMQFANVFIICLVANLIVLSVDDDHYQKWHPFLFFLIIGTVTNFVDLLTAPMITLGVPLMIMIYRDFVSDKVRTFPKRLVQFLVSCLGWGIGYGVTWFLKWLFASFVTGRNVIQEALTEILFRSGGVGRGGKYPVHRIQLLKTNLRFEYTSANILILLIIALVSVAAFILFARRHHEIQIHWPTLSLFIFGAILPFIWYMVLANHSEIHAWFTYRELIISTLALLLADAAMLHSNFKGKV</sequence>
<dbReference type="Proteomes" id="UP001597212">
    <property type="component" value="Unassembled WGS sequence"/>
</dbReference>
<gene>
    <name evidence="2" type="ORF">ACFQ5K_06035</name>
</gene>
<dbReference type="RefSeq" id="WP_125758097.1">
    <property type="nucleotide sequence ID" value="NZ_JBHTOK010000051.1"/>
</dbReference>
<keyword evidence="3" id="KW-1185">Reference proteome</keyword>